<evidence type="ECO:0000256" key="1">
    <source>
        <dbReference type="ARBA" id="ARBA00022475"/>
    </source>
</evidence>
<proteinExistence type="inferred from homology"/>
<gene>
    <name evidence="11" type="primary">mtgA</name>
    <name evidence="13" type="ORF">EV675_5711</name>
</gene>
<evidence type="ECO:0000313" key="14">
    <source>
        <dbReference type="Proteomes" id="UP000292445"/>
    </source>
</evidence>
<dbReference type="GO" id="GO:0009274">
    <property type="term" value="C:peptidoglycan-based cell wall"/>
    <property type="evidence" value="ECO:0007669"/>
    <property type="project" value="InterPro"/>
</dbReference>
<evidence type="ECO:0000256" key="4">
    <source>
        <dbReference type="ARBA" id="ARBA00022679"/>
    </source>
</evidence>
<keyword evidence="5 11" id="KW-0812">Transmembrane</keyword>
<comment type="subcellular location">
    <subcellularLocation>
        <location evidence="11">Cell inner membrane</location>
        <topology evidence="11">Single-pass membrane protein</topology>
    </subcellularLocation>
</comment>
<keyword evidence="8 11" id="KW-1133">Transmembrane helix</keyword>
<keyword evidence="6 11" id="KW-0133">Cell shape</keyword>
<evidence type="ECO:0000256" key="10">
    <source>
        <dbReference type="ARBA" id="ARBA00023316"/>
    </source>
</evidence>
<dbReference type="InterPro" id="IPR001264">
    <property type="entry name" value="Glyco_trans_51"/>
</dbReference>
<evidence type="ECO:0000256" key="6">
    <source>
        <dbReference type="ARBA" id="ARBA00022960"/>
    </source>
</evidence>
<evidence type="ECO:0000256" key="7">
    <source>
        <dbReference type="ARBA" id="ARBA00022984"/>
    </source>
</evidence>
<dbReference type="EMBL" id="SGXC01000004">
    <property type="protein sequence ID" value="RZS76988.1"/>
    <property type="molecule type" value="Genomic_DNA"/>
</dbReference>
<accession>A0A4Q7N6N9</accession>
<protein>
    <recommendedName>
        <fullName evidence="11">Biosynthetic peptidoglycan transglycosylase</fullName>
        <ecNumber evidence="11">2.4.99.28</ecNumber>
    </recommendedName>
    <alternativeName>
        <fullName evidence="11">Glycan polymerase</fullName>
    </alternativeName>
    <alternativeName>
        <fullName evidence="11">Peptidoglycan glycosyltransferase MtgA</fullName>
        <shortName evidence="11">PGT</shortName>
    </alternativeName>
</protein>
<keyword evidence="7 11" id="KW-0573">Peptidoglycan synthesis</keyword>
<dbReference type="UniPathway" id="UPA00219"/>
<dbReference type="GO" id="GO:0005886">
    <property type="term" value="C:plasma membrane"/>
    <property type="evidence" value="ECO:0007669"/>
    <property type="project" value="UniProtKB-SubCell"/>
</dbReference>
<reference evidence="13 14" key="1">
    <citation type="submission" date="2019-02" db="EMBL/GenBank/DDBJ databases">
        <title>Genomic Encyclopedia of Type Strains, Phase IV (KMG-IV): sequencing the most valuable type-strain genomes for metagenomic binning, comparative biology and taxonomic classification.</title>
        <authorList>
            <person name="Goeker M."/>
        </authorList>
    </citation>
    <scope>NUCLEOTIDE SEQUENCE [LARGE SCALE GENOMIC DNA]</scope>
    <source>
        <strain evidence="13 14">K24</strain>
    </source>
</reference>
<comment type="pathway">
    <text evidence="11">Cell wall biogenesis; peptidoglycan biosynthesis.</text>
</comment>
<evidence type="ECO:0000313" key="13">
    <source>
        <dbReference type="EMBL" id="RZS76988.1"/>
    </source>
</evidence>
<dbReference type="OrthoDB" id="9766909at2"/>
<feature type="domain" description="Glycosyl transferase family 51" evidence="12">
    <location>
        <begin position="73"/>
        <end position="255"/>
    </location>
</feature>
<keyword evidence="4 11" id="KW-0808">Transferase</keyword>
<dbReference type="PANTHER" id="PTHR30400:SF0">
    <property type="entry name" value="BIOSYNTHETIC PEPTIDOGLYCAN TRANSGLYCOSYLASE"/>
    <property type="match status" value="1"/>
</dbReference>
<comment type="function">
    <text evidence="11">Peptidoglycan polymerase that catalyzes glycan chain elongation from lipid-linked precursors.</text>
</comment>
<comment type="caution">
    <text evidence="13">The sequence shown here is derived from an EMBL/GenBank/DDBJ whole genome shotgun (WGS) entry which is preliminary data.</text>
</comment>
<dbReference type="GO" id="GO:0009252">
    <property type="term" value="P:peptidoglycan biosynthetic process"/>
    <property type="evidence" value="ECO:0007669"/>
    <property type="project" value="UniProtKB-UniRule"/>
</dbReference>
<dbReference type="GO" id="GO:0008955">
    <property type="term" value="F:peptidoglycan glycosyltransferase activity"/>
    <property type="evidence" value="ECO:0007669"/>
    <property type="project" value="UniProtKB-UniRule"/>
</dbReference>
<keyword evidence="9 11" id="KW-0472">Membrane</keyword>
<organism evidence="13 14">
    <name type="scientific">Pigmentiphaga kullae</name>
    <dbReference type="NCBI Taxonomy" id="151784"/>
    <lineage>
        <taxon>Bacteria</taxon>
        <taxon>Pseudomonadati</taxon>
        <taxon>Pseudomonadota</taxon>
        <taxon>Betaproteobacteria</taxon>
        <taxon>Burkholderiales</taxon>
        <taxon>Alcaligenaceae</taxon>
        <taxon>Pigmentiphaga</taxon>
    </lineage>
</organism>
<dbReference type="InterPro" id="IPR011812">
    <property type="entry name" value="Pep_trsgly"/>
</dbReference>
<dbReference type="HAMAP" id="MF_00766">
    <property type="entry name" value="PGT_MtgA"/>
    <property type="match status" value="1"/>
</dbReference>
<evidence type="ECO:0000256" key="11">
    <source>
        <dbReference type="HAMAP-Rule" id="MF_00766"/>
    </source>
</evidence>
<dbReference type="SUPFAM" id="SSF53955">
    <property type="entry name" value="Lysozyme-like"/>
    <property type="match status" value="1"/>
</dbReference>
<comment type="similarity">
    <text evidence="11">Belongs to the glycosyltransferase 51 family.</text>
</comment>
<dbReference type="Proteomes" id="UP000292445">
    <property type="component" value="Unassembled WGS sequence"/>
</dbReference>
<keyword evidence="14" id="KW-1185">Reference proteome</keyword>
<keyword evidence="3 11" id="KW-0328">Glycosyltransferase</keyword>
<name>A0A4Q7N6N9_9BURK</name>
<keyword evidence="1 11" id="KW-1003">Cell membrane</keyword>
<evidence type="ECO:0000256" key="3">
    <source>
        <dbReference type="ARBA" id="ARBA00022676"/>
    </source>
</evidence>
<dbReference type="NCBIfam" id="TIGR02070">
    <property type="entry name" value="mono_pep_trsgly"/>
    <property type="match status" value="1"/>
</dbReference>
<dbReference type="Pfam" id="PF00912">
    <property type="entry name" value="Transgly"/>
    <property type="match status" value="1"/>
</dbReference>
<evidence type="ECO:0000256" key="8">
    <source>
        <dbReference type="ARBA" id="ARBA00022989"/>
    </source>
</evidence>
<keyword evidence="10 11" id="KW-0961">Cell wall biogenesis/degradation</keyword>
<dbReference type="GO" id="GO:0071555">
    <property type="term" value="P:cell wall organization"/>
    <property type="evidence" value="ECO:0007669"/>
    <property type="project" value="UniProtKB-KW"/>
</dbReference>
<dbReference type="GO" id="GO:0016763">
    <property type="term" value="F:pentosyltransferase activity"/>
    <property type="evidence" value="ECO:0007669"/>
    <property type="project" value="InterPro"/>
</dbReference>
<dbReference type="InterPro" id="IPR036950">
    <property type="entry name" value="PBP_transglycosylase"/>
</dbReference>
<evidence type="ECO:0000259" key="12">
    <source>
        <dbReference type="Pfam" id="PF00912"/>
    </source>
</evidence>
<dbReference type="AlphaFoldDB" id="A0A4Q7N6N9"/>
<dbReference type="GO" id="GO:0008360">
    <property type="term" value="P:regulation of cell shape"/>
    <property type="evidence" value="ECO:0007669"/>
    <property type="project" value="UniProtKB-KW"/>
</dbReference>
<evidence type="ECO:0000256" key="5">
    <source>
        <dbReference type="ARBA" id="ARBA00022692"/>
    </source>
</evidence>
<comment type="catalytic activity">
    <reaction evidence="11">
        <text>[GlcNAc-(1-&gt;4)-Mur2Ac(oyl-L-Ala-gamma-D-Glu-L-Lys-D-Ala-D-Ala)](n)-di-trans,octa-cis-undecaprenyl diphosphate + beta-D-GlcNAc-(1-&gt;4)-Mur2Ac(oyl-L-Ala-gamma-D-Glu-L-Lys-D-Ala-D-Ala)-di-trans,octa-cis-undecaprenyl diphosphate = [GlcNAc-(1-&gt;4)-Mur2Ac(oyl-L-Ala-gamma-D-Glu-L-Lys-D-Ala-D-Ala)](n+1)-di-trans,octa-cis-undecaprenyl diphosphate + di-trans,octa-cis-undecaprenyl diphosphate + H(+)</text>
        <dbReference type="Rhea" id="RHEA:23708"/>
        <dbReference type="Rhea" id="RHEA-COMP:9602"/>
        <dbReference type="Rhea" id="RHEA-COMP:9603"/>
        <dbReference type="ChEBI" id="CHEBI:15378"/>
        <dbReference type="ChEBI" id="CHEBI:58405"/>
        <dbReference type="ChEBI" id="CHEBI:60033"/>
        <dbReference type="ChEBI" id="CHEBI:78435"/>
        <dbReference type="EC" id="2.4.99.28"/>
    </reaction>
</comment>
<dbReference type="PANTHER" id="PTHR30400">
    <property type="entry name" value="MONOFUNCTIONAL BIOSYNTHETIC PEPTIDOGLYCAN TRANSGLYCOSYLASE"/>
    <property type="match status" value="1"/>
</dbReference>
<evidence type="ECO:0000256" key="2">
    <source>
        <dbReference type="ARBA" id="ARBA00022519"/>
    </source>
</evidence>
<evidence type="ECO:0000256" key="9">
    <source>
        <dbReference type="ARBA" id="ARBA00023136"/>
    </source>
</evidence>
<dbReference type="EC" id="2.4.99.28" evidence="11"/>
<keyword evidence="2 11" id="KW-0997">Cell inner membrane</keyword>
<sequence length="261" mass="29767">MPPRRPTRSTRRRPLAARVAGMAMRLVLAAVALVLLYQVWLFGWVLWYAYVPPGSTSVMRSELSRLQERDPHRRLNYQWVDYGRISNNLKRAAVAAEDANFLEHGGIDWNAVEKAYDHNRQLAEAAERALARGRKPPTRPMRGGSTITQQVAKNLFLSNSRNYLRKGQEVVITYMIELVMTKQRILELYLNIAEWGEGVFGAEAAARHYFNTSASNLSSYQAARLASMLPRPRFYDKNRGSAYLASRTDRLLRWMPGAAIP</sequence>
<dbReference type="Gene3D" id="1.10.3810.10">
    <property type="entry name" value="Biosynthetic peptidoglycan transglycosylase-like"/>
    <property type="match status" value="1"/>
</dbReference>
<dbReference type="InterPro" id="IPR023346">
    <property type="entry name" value="Lysozyme-like_dom_sf"/>
</dbReference>